<dbReference type="InterPro" id="IPR019027">
    <property type="entry name" value="Pilus_biogenesis_CpaD-related"/>
</dbReference>
<accession>A0ABY7C4Z8</accession>
<dbReference type="Pfam" id="PF09476">
    <property type="entry name" value="Pilus_CpaD"/>
    <property type="match status" value="1"/>
</dbReference>
<gene>
    <name evidence="1" type="ORF">OH818_11995</name>
</gene>
<dbReference type="InterPro" id="IPR013361">
    <property type="entry name" value="Pilus_CpaD"/>
</dbReference>
<evidence type="ECO:0000313" key="1">
    <source>
        <dbReference type="EMBL" id="WAP70667.1"/>
    </source>
</evidence>
<name>A0ABY7C4Z8_9HYPH</name>
<dbReference type="EMBL" id="CP114029">
    <property type="protein sequence ID" value="WAP70667.1"/>
    <property type="molecule type" value="Genomic_DNA"/>
</dbReference>
<dbReference type="RefSeq" id="WP_268883174.1">
    <property type="nucleotide sequence ID" value="NZ_CP114029.1"/>
</dbReference>
<reference evidence="1" key="1">
    <citation type="submission" date="2022-12" db="EMBL/GenBank/DDBJ databases">
        <title>Jiella pelagia sp. nov., isolated from phosphonate enriched culture of Northwest Pacific surface seawater.</title>
        <authorList>
            <person name="Shin D.Y."/>
            <person name="Hwang C.Y."/>
        </authorList>
    </citation>
    <scope>NUCLEOTIDE SEQUENCE</scope>
    <source>
        <strain evidence="1">HL-NP1</strain>
    </source>
</reference>
<protein>
    <submittedName>
        <fullName evidence="1">CpaD family pilus assembly protein</fullName>
    </submittedName>
</protein>
<organism evidence="1 2">
    <name type="scientific">Jiella pelagia</name>
    <dbReference type="NCBI Taxonomy" id="2986949"/>
    <lineage>
        <taxon>Bacteria</taxon>
        <taxon>Pseudomonadati</taxon>
        <taxon>Pseudomonadota</taxon>
        <taxon>Alphaproteobacteria</taxon>
        <taxon>Hyphomicrobiales</taxon>
        <taxon>Aurantimonadaceae</taxon>
        <taxon>Jiella</taxon>
    </lineage>
</organism>
<keyword evidence="2" id="KW-1185">Reference proteome</keyword>
<dbReference type="Proteomes" id="UP001164020">
    <property type="component" value="Chromosome"/>
</dbReference>
<sequence>MSSRGRVEEFATRFRYDKVDSIRVLVPYGSTNERAAEMVSRDVVKVLQKHRIGRSQILVAPYSAVGDTGPTPVRLAYSTLVAQTGPCGRWPEDLGETTENKNYYNFGCASQQNIAAQIADPRDLLGPRGMDPSDAQRRTMVIDKYRNGERTAAEAMEAESDYDW</sequence>
<evidence type="ECO:0000313" key="2">
    <source>
        <dbReference type="Proteomes" id="UP001164020"/>
    </source>
</evidence>
<dbReference type="NCBIfam" id="TIGR02522">
    <property type="entry name" value="pilus_cpaD"/>
    <property type="match status" value="1"/>
</dbReference>
<proteinExistence type="predicted"/>